<evidence type="ECO:0000313" key="17">
    <source>
        <dbReference type="EMBL" id="GED67982.1"/>
    </source>
</evidence>
<keyword evidence="8" id="KW-0547">Nucleotide-binding</keyword>
<evidence type="ECO:0000256" key="5">
    <source>
        <dbReference type="ARBA" id="ARBA00022553"/>
    </source>
</evidence>
<dbReference type="PROSITE" id="PS50109">
    <property type="entry name" value="HIS_KIN"/>
    <property type="match status" value="1"/>
</dbReference>
<feature type="transmembrane region" description="Helical" evidence="15">
    <location>
        <begin position="9"/>
        <end position="34"/>
    </location>
</feature>
<dbReference type="EC" id="2.7.13.3" evidence="3"/>
<keyword evidence="10" id="KW-0067">ATP-binding</keyword>
<evidence type="ECO:0000256" key="8">
    <source>
        <dbReference type="ARBA" id="ARBA00022741"/>
    </source>
</evidence>
<evidence type="ECO:0000256" key="1">
    <source>
        <dbReference type="ARBA" id="ARBA00000085"/>
    </source>
</evidence>
<dbReference type="SMART" id="SM00388">
    <property type="entry name" value="HisKA"/>
    <property type="match status" value="1"/>
</dbReference>
<dbReference type="Pfam" id="PF00512">
    <property type="entry name" value="HisKA"/>
    <property type="match status" value="1"/>
</dbReference>
<evidence type="ECO:0000256" key="10">
    <source>
        <dbReference type="ARBA" id="ARBA00022840"/>
    </source>
</evidence>
<dbReference type="InterPro" id="IPR036097">
    <property type="entry name" value="HisK_dim/P_sf"/>
</dbReference>
<evidence type="ECO:0000256" key="11">
    <source>
        <dbReference type="ARBA" id="ARBA00022989"/>
    </source>
</evidence>
<keyword evidence="7 15" id="KW-0812">Transmembrane</keyword>
<feature type="domain" description="Histidine kinase" evidence="16">
    <location>
        <begin position="255"/>
        <end position="468"/>
    </location>
</feature>
<keyword evidence="13 15" id="KW-0472">Membrane</keyword>
<dbReference type="CDD" id="cd00082">
    <property type="entry name" value="HisKA"/>
    <property type="match status" value="1"/>
</dbReference>
<evidence type="ECO:0000256" key="2">
    <source>
        <dbReference type="ARBA" id="ARBA00004651"/>
    </source>
</evidence>
<keyword evidence="6" id="KW-0808">Transferase</keyword>
<evidence type="ECO:0000256" key="9">
    <source>
        <dbReference type="ARBA" id="ARBA00022777"/>
    </source>
</evidence>
<evidence type="ECO:0000259" key="16">
    <source>
        <dbReference type="PROSITE" id="PS50109"/>
    </source>
</evidence>
<dbReference type="PANTHER" id="PTHR45528">
    <property type="entry name" value="SENSOR HISTIDINE KINASE CPXA"/>
    <property type="match status" value="1"/>
</dbReference>
<reference evidence="17 20" key="3">
    <citation type="submission" date="2019-06" db="EMBL/GenBank/DDBJ databases">
        <title>Whole genome shotgun sequence of Brevibacillus reuszeri NBRC 15719.</title>
        <authorList>
            <person name="Hosoyama A."/>
            <person name="Uohara A."/>
            <person name="Ohji S."/>
            <person name="Ichikawa N."/>
        </authorList>
    </citation>
    <scope>NUCLEOTIDE SEQUENCE [LARGE SCALE GENOMIC DNA]</scope>
    <source>
        <strain evidence="17 20">NBRC 15719</strain>
    </source>
</reference>
<dbReference type="GO" id="GO:0005886">
    <property type="term" value="C:plasma membrane"/>
    <property type="evidence" value="ECO:0007669"/>
    <property type="project" value="UniProtKB-SubCell"/>
</dbReference>
<keyword evidence="11 15" id="KW-1133">Transmembrane helix</keyword>
<evidence type="ECO:0000313" key="18">
    <source>
        <dbReference type="EMBL" id="KNB74411.1"/>
    </source>
</evidence>
<keyword evidence="4" id="KW-1003">Cell membrane</keyword>
<keyword evidence="9 18" id="KW-0418">Kinase</keyword>
<sequence length="468" mass="54390">MKWKVTGRYLVSVVLVVVLVIFMNLFLTFALLIAQSGFDIPIFFKKETPPEQFTREFQNQIKIENSGVTVTEEGKNELLKKKAWIQILDENGKEIMGYLVPEGVKKKYTPTDMIQMYKYQEVNGDTTVFIGEKEGKDHRYSYFIGIEDPDLNRYVISYDNQVFFQISKVGAYIFLIDILIALWIGYMFSKRLTQPLHSLIDGIKHLANNQYHVHYEPQGIYRQVFDHVNQLSQQLKTNENERKKLDQLKEEWIANISHDIKTPLASIQGYSEMIKDPDYDFTLDEIREYAGIIEQKSLYIKEVMEDLHLTTRLKNKELSIHKRTINMVTLLRSIVIDIVNDPKYAHRQIEFQPTAEHISVEVDEILMRRAITNLIYNAIVHNEPDVKIVVRVEKRERTHIVIQDNGKGIKKEELNSIFDRYYRGTNTGEAHKGSGLGMAIANDIIQAHDGEITIHSEEGHGTRIEIEL</sequence>
<dbReference type="Proteomes" id="UP000036834">
    <property type="component" value="Unassembled WGS sequence"/>
</dbReference>
<dbReference type="InterPro" id="IPR003594">
    <property type="entry name" value="HATPase_dom"/>
</dbReference>
<evidence type="ECO:0000313" key="19">
    <source>
        <dbReference type="Proteomes" id="UP000036834"/>
    </source>
</evidence>
<dbReference type="InterPro" id="IPR050398">
    <property type="entry name" value="HssS/ArlS-like"/>
</dbReference>
<reference evidence="18" key="2">
    <citation type="submission" date="2015-07" db="EMBL/GenBank/DDBJ databases">
        <title>MeaNS - Measles Nucleotide Surveillance Program.</title>
        <authorList>
            <person name="Tran T."/>
            <person name="Druce J."/>
        </authorList>
    </citation>
    <scope>NUCLEOTIDE SEQUENCE</scope>
    <source>
        <strain evidence="18">DSM 9887</strain>
    </source>
</reference>
<dbReference type="EMBL" id="LGIQ01000002">
    <property type="protein sequence ID" value="KNB74411.1"/>
    <property type="molecule type" value="Genomic_DNA"/>
</dbReference>
<evidence type="ECO:0000313" key="20">
    <source>
        <dbReference type="Proteomes" id="UP000319578"/>
    </source>
</evidence>
<protein>
    <recommendedName>
        <fullName evidence="3">histidine kinase</fullName>
        <ecNumber evidence="3">2.7.13.3</ecNumber>
    </recommendedName>
</protein>
<evidence type="ECO:0000256" key="12">
    <source>
        <dbReference type="ARBA" id="ARBA00023012"/>
    </source>
</evidence>
<dbReference type="STRING" id="54915.ADS79_01560"/>
<keyword evidence="5" id="KW-0597">Phosphoprotein</keyword>
<dbReference type="InterPro" id="IPR036890">
    <property type="entry name" value="HATPase_C_sf"/>
</dbReference>
<dbReference type="SUPFAM" id="SSF47384">
    <property type="entry name" value="Homodimeric domain of signal transducing histidine kinase"/>
    <property type="match status" value="1"/>
</dbReference>
<dbReference type="SMART" id="SM00387">
    <property type="entry name" value="HATPase_c"/>
    <property type="match status" value="1"/>
</dbReference>
<dbReference type="InterPro" id="IPR005467">
    <property type="entry name" value="His_kinase_dom"/>
</dbReference>
<dbReference type="Gene3D" id="3.30.565.10">
    <property type="entry name" value="Histidine kinase-like ATPase, C-terminal domain"/>
    <property type="match status" value="1"/>
</dbReference>
<evidence type="ECO:0000256" key="3">
    <source>
        <dbReference type="ARBA" id="ARBA00012438"/>
    </source>
</evidence>
<dbReference type="PRINTS" id="PR00344">
    <property type="entry name" value="BCTRLSENSOR"/>
</dbReference>
<dbReference type="GO" id="GO:0005524">
    <property type="term" value="F:ATP binding"/>
    <property type="evidence" value="ECO:0007669"/>
    <property type="project" value="UniProtKB-KW"/>
</dbReference>
<dbReference type="Gene3D" id="1.10.287.130">
    <property type="match status" value="1"/>
</dbReference>
<dbReference type="InterPro" id="IPR004358">
    <property type="entry name" value="Sig_transdc_His_kin-like_C"/>
</dbReference>
<comment type="subcellular location">
    <subcellularLocation>
        <location evidence="2">Cell membrane</location>
        <topology evidence="2">Multi-pass membrane protein</topology>
    </subcellularLocation>
</comment>
<evidence type="ECO:0000256" key="15">
    <source>
        <dbReference type="SAM" id="Phobius"/>
    </source>
</evidence>
<accession>A0A0K9Z0G9</accession>
<dbReference type="Pfam" id="PF02518">
    <property type="entry name" value="HATPase_c"/>
    <property type="match status" value="1"/>
</dbReference>
<keyword evidence="20" id="KW-1185">Reference proteome</keyword>
<dbReference type="CDD" id="cd00075">
    <property type="entry name" value="HATPase"/>
    <property type="match status" value="1"/>
</dbReference>
<dbReference type="SUPFAM" id="SSF55874">
    <property type="entry name" value="ATPase domain of HSP90 chaperone/DNA topoisomerase II/histidine kinase"/>
    <property type="match status" value="1"/>
</dbReference>
<evidence type="ECO:0000256" key="4">
    <source>
        <dbReference type="ARBA" id="ARBA00022475"/>
    </source>
</evidence>
<dbReference type="Proteomes" id="UP000319578">
    <property type="component" value="Unassembled WGS sequence"/>
</dbReference>
<comment type="caution">
    <text evidence="18">The sequence shown here is derived from an EMBL/GenBank/DDBJ whole genome shotgun (WGS) entry which is preliminary data.</text>
</comment>
<proteinExistence type="predicted"/>
<name>A0A0K9Z0G9_9BACL</name>
<dbReference type="RefSeq" id="WP_049736654.1">
    <property type="nucleotide sequence ID" value="NZ_BJON01000006.1"/>
</dbReference>
<evidence type="ECO:0000256" key="14">
    <source>
        <dbReference type="SAM" id="Coils"/>
    </source>
</evidence>
<dbReference type="OrthoDB" id="368131at2"/>
<reference evidence="19" key="1">
    <citation type="submission" date="2015-07" db="EMBL/GenBank/DDBJ databases">
        <title>Genome sequencing project for genomic taxonomy and phylogenomics of Bacillus-like bacteria.</title>
        <authorList>
            <person name="Liu B."/>
            <person name="Wang J."/>
            <person name="Zhu Y."/>
            <person name="Liu G."/>
            <person name="Chen Q."/>
            <person name="Chen Z."/>
            <person name="Lan J."/>
            <person name="Che J."/>
            <person name="Ge C."/>
            <person name="Shi H."/>
            <person name="Pan Z."/>
            <person name="Liu X."/>
        </authorList>
    </citation>
    <scope>NUCLEOTIDE SEQUENCE [LARGE SCALE GENOMIC DNA]</scope>
    <source>
        <strain evidence="19">DSM 9887</strain>
    </source>
</reference>
<dbReference type="PATRIC" id="fig|54915.3.peg.5464"/>
<organism evidence="18 19">
    <name type="scientific">Brevibacillus reuszeri</name>
    <dbReference type="NCBI Taxonomy" id="54915"/>
    <lineage>
        <taxon>Bacteria</taxon>
        <taxon>Bacillati</taxon>
        <taxon>Bacillota</taxon>
        <taxon>Bacilli</taxon>
        <taxon>Bacillales</taxon>
        <taxon>Paenibacillaceae</taxon>
        <taxon>Brevibacillus</taxon>
    </lineage>
</organism>
<feature type="coiled-coil region" evidence="14">
    <location>
        <begin position="228"/>
        <end position="255"/>
    </location>
</feature>
<keyword evidence="14" id="KW-0175">Coiled coil</keyword>
<dbReference type="EMBL" id="BJON01000006">
    <property type="protein sequence ID" value="GED67982.1"/>
    <property type="molecule type" value="Genomic_DNA"/>
</dbReference>
<dbReference type="AlphaFoldDB" id="A0A0K9Z0G9"/>
<evidence type="ECO:0000256" key="6">
    <source>
        <dbReference type="ARBA" id="ARBA00022679"/>
    </source>
</evidence>
<evidence type="ECO:0000256" key="7">
    <source>
        <dbReference type="ARBA" id="ARBA00022692"/>
    </source>
</evidence>
<dbReference type="InterPro" id="IPR003661">
    <property type="entry name" value="HisK_dim/P_dom"/>
</dbReference>
<gene>
    <name evidence="18" type="ORF">ADS79_01560</name>
    <name evidence="17" type="ORF">BRE01_16840</name>
</gene>
<dbReference type="PANTHER" id="PTHR45528:SF1">
    <property type="entry name" value="SENSOR HISTIDINE KINASE CPXA"/>
    <property type="match status" value="1"/>
</dbReference>
<evidence type="ECO:0000256" key="13">
    <source>
        <dbReference type="ARBA" id="ARBA00023136"/>
    </source>
</evidence>
<dbReference type="GO" id="GO:0000155">
    <property type="term" value="F:phosphorelay sensor kinase activity"/>
    <property type="evidence" value="ECO:0007669"/>
    <property type="project" value="InterPro"/>
</dbReference>
<comment type="catalytic activity">
    <reaction evidence="1">
        <text>ATP + protein L-histidine = ADP + protein N-phospho-L-histidine.</text>
        <dbReference type="EC" id="2.7.13.3"/>
    </reaction>
</comment>
<keyword evidence="12" id="KW-0902">Two-component regulatory system</keyword>